<keyword evidence="5 7" id="KW-1133">Transmembrane helix</keyword>
<dbReference type="PIRSF" id="PIRSF031773">
    <property type="entry name" value="DevC"/>
    <property type="match status" value="1"/>
</dbReference>
<evidence type="ECO:0000256" key="7">
    <source>
        <dbReference type="SAM" id="Phobius"/>
    </source>
</evidence>
<comment type="subcellular location">
    <subcellularLocation>
        <location evidence="1">Cell membrane</location>
        <topology evidence="1">Multi-pass membrane protein</topology>
    </subcellularLocation>
</comment>
<keyword evidence="3" id="KW-1003">Cell membrane</keyword>
<organism evidence="9">
    <name type="scientific">Hormoscilla spongeliae SP12</name>
    <dbReference type="NCBI Taxonomy" id="1962683"/>
    <lineage>
        <taxon>Bacteria</taxon>
        <taxon>Bacillati</taxon>
        <taxon>Cyanobacteriota</taxon>
        <taxon>Cyanophyceae</taxon>
        <taxon>Gomontiellales</taxon>
        <taxon>Gomontiellaceae</taxon>
        <taxon>Hormoscilla</taxon>
    </lineage>
</organism>
<feature type="transmembrane region" description="Helical" evidence="7">
    <location>
        <begin position="269"/>
        <end position="292"/>
    </location>
</feature>
<evidence type="ECO:0000256" key="5">
    <source>
        <dbReference type="ARBA" id="ARBA00022989"/>
    </source>
</evidence>
<reference evidence="9" key="1">
    <citation type="journal article" date="2017" name="Nat. Chem. Biol.">
        <title>Metagenomic discovery of polybrominated diphenyl ether biosynthesis by marine sponges.</title>
        <authorList>
            <person name="Agarwal V."/>
            <person name="Blanton J.M."/>
            <person name="Podell S."/>
            <person name="Taton A."/>
            <person name="Schorn M.A."/>
            <person name="Busch J."/>
            <person name="Lin Z."/>
            <person name="Schmidt E.W."/>
            <person name="Jensen P.R."/>
            <person name="Paul V.J."/>
            <person name="Biggs J.S."/>
            <person name="Golden J.W."/>
            <person name="Allen E.E."/>
            <person name="Moore B.S."/>
        </authorList>
    </citation>
    <scope>NUCLEOTIDE SEQUENCE</scope>
    <source>
        <strain evidence="9">SP12</strain>
    </source>
</reference>
<accession>A0A1S6M1N8</accession>
<evidence type="ECO:0000256" key="6">
    <source>
        <dbReference type="ARBA" id="ARBA00023136"/>
    </source>
</evidence>
<feature type="transmembrane region" description="Helical" evidence="7">
    <location>
        <begin position="324"/>
        <end position="346"/>
    </location>
</feature>
<name>A0A1S6M1N8_9CYAN</name>
<evidence type="ECO:0000259" key="8">
    <source>
        <dbReference type="Pfam" id="PF02687"/>
    </source>
</evidence>
<dbReference type="NCBIfam" id="TIGR01185">
    <property type="entry name" value="devC"/>
    <property type="match status" value="1"/>
</dbReference>
<dbReference type="InterPro" id="IPR003838">
    <property type="entry name" value="ABC3_permease_C"/>
</dbReference>
<dbReference type="Pfam" id="PF02687">
    <property type="entry name" value="FtsX"/>
    <property type="match status" value="1"/>
</dbReference>
<keyword evidence="2" id="KW-0813">Transport</keyword>
<dbReference type="InterPro" id="IPR051125">
    <property type="entry name" value="ABC-4/HrtB_transporter"/>
</dbReference>
<keyword evidence="4 7" id="KW-0812">Transmembrane</keyword>
<dbReference type="PANTHER" id="PTHR43738:SF1">
    <property type="entry name" value="HEMIN TRANSPORT SYSTEM PERMEASE PROTEIN HRTB-RELATED"/>
    <property type="match status" value="1"/>
</dbReference>
<dbReference type="PANTHER" id="PTHR43738">
    <property type="entry name" value="ABC TRANSPORTER, MEMBRANE PROTEIN"/>
    <property type="match status" value="1"/>
</dbReference>
<evidence type="ECO:0000256" key="3">
    <source>
        <dbReference type="ARBA" id="ARBA00022475"/>
    </source>
</evidence>
<evidence type="ECO:0000256" key="4">
    <source>
        <dbReference type="ARBA" id="ARBA00022692"/>
    </source>
</evidence>
<feature type="transmembrane region" description="Helical" evidence="7">
    <location>
        <begin position="27"/>
        <end position="47"/>
    </location>
</feature>
<dbReference type="AlphaFoldDB" id="A0A1S6M1N8"/>
<feature type="domain" description="ABC3 transporter permease C-terminal" evidence="8">
    <location>
        <begin position="277"/>
        <end position="388"/>
    </location>
</feature>
<keyword evidence="6 7" id="KW-0472">Membrane</keyword>
<feature type="transmembrane region" description="Helical" evidence="7">
    <location>
        <begin position="358"/>
        <end position="379"/>
    </location>
</feature>
<sequence length="392" mass="43669">MIGGFMQQMRRRTPLGWLQLRHDKTRVLVAMAGIAFADILIFMQLGFRDAFFDSNTMLPRSLEADLILISPRAREMTRLYTFPRRRLFQAMDVPGVNSVEALYVSFLDWKKPQTQQKTQMLVVGQNPSKPAFDLPAINRQLSAIKQPDTVLFDATSRGNYQEVIARLQTGENITSEIDRITVTIAGTFNLGASFAVDGTLIASQQTFLRLFPRWQVGTVSIGKIKLESGTDPEVIRTALNEYLPDDVRALTHAEYIDFELNYWNTRSPIAFIFGLGSTMGFIVGVVIVYQVLSTDVNAHLSEYATFKAMGYRDRYLLGVVFEEAIILAVLGFVPGVAVSTGLYALTRKATALPIVLPLGRVVFVFALTIVMCGFSGAIATRRLRSADPADIF</sequence>
<dbReference type="GO" id="GO:0005886">
    <property type="term" value="C:plasma membrane"/>
    <property type="evidence" value="ECO:0007669"/>
    <property type="project" value="UniProtKB-SubCell"/>
</dbReference>
<dbReference type="InterPro" id="IPR005891">
    <property type="entry name" value="DevC"/>
</dbReference>
<evidence type="ECO:0000256" key="2">
    <source>
        <dbReference type="ARBA" id="ARBA00022448"/>
    </source>
</evidence>
<protein>
    <submittedName>
        <fullName evidence="9">DevC ABC transport system permease</fullName>
    </submittedName>
</protein>
<proteinExistence type="predicted"/>
<evidence type="ECO:0000256" key="1">
    <source>
        <dbReference type="ARBA" id="ARBA00004651"/>
    </source>
</evidence>
<evidence type="ECO:0000313" key="9">
    <source>
        <dbReference type="EMBL" id="AQU14190.1"/>
    </source>
</evidence>
<dbReference type="EMBL" id="KX588877">
    <property type="protein sequence ID" value="AQU14190.1"/>
    <property type="molecule type" value="Genomic_DNA"/>
</dbReference>